<keyword evidence="4" id="KW-1185">Reference proteome</keyword>
<evidence type="ECO:0000313" key="4">
    <source>
        <dbReference type="Proteomes" id="UP001460270"/>
    </source>
</evidence>
<organism evidence="3 4">
    <name type="scientific">Mugilogobius chulae</name>
    <name type="common">yellowstripe goby</name>
    <dbReference type="NCBI Taxonomy" id="88201"/>
    <lineage>
        <taxon>Eukaryota</taxon>
        <taxon>Metazoa</taxon>
        <taxon>Chordata</taxon>
        <taxon>Craniata</taxon>
        <taxon>Vertebrata</taxon>
        <taxon>Euteleostomi</taxon>
        <taxon>Actinopterygii</taxon>
        <taxon>Neopterygii</taxon>
        <taxon>Teleostei</taxon>
        <taxon>Neoteleostei</taxon>
        <taxon>Acanthomorphata</taxon>
        <taxon>Gobiaria</taxon>
        <taxon>Gobiiformes</taxon>
        <taxon>Gobioidei</taxon>
        <taxon>Gobiidae</taxon>
        <taxon>Gobionellinae</taxon>
        <taxon>Mugilogobius</taxon>
    </lineage>
</organism>
<dbReference type="AlphaFoldDB" id="A0AAW0PHN9"/>
<evidence type="ECO:0000256" key="2">
    <source>
        <dbReference type="ARBA" id="ARBA00023054"/>
    </source>
</evidence>
<evidence type="ECO:0000313" key="3">
    <source>
        <dbReference type="EMBL" id="KAK7929240.1"/>
    </source>
</evidence>
<reference evidence="4" key="1">
    <citation type="submission" date="2024-04" db="EMBL/GenBank/DDBJ databases">
        <title>Salinicola lusitanus LLJ914,a marine bacterium isolated from the Okinawa Trough.</title>
        <authorList>
            <person name="Li J."/>
        </authorList>
    </citation>
    <scope>NUCLEOTIDE SEQUENCE [LARGE SCALE GENOMIC DNA]</scope>
</reference>
<protein>
    <submittedName>
        <fullName evidence="3">Uncharacterized protein</fullName>
    </submittedName>
</protein>
<proteinExistence type="inferred from homology"/>
<name>A0AAW0PHN9_9GOBI</name>
<dbReference type="Pfam" id="PF09789">
    <property type="entry name" value="CC149"/>
    <property type="match status" value="1"/>
</dbReference>
<evidence type="ECO:0000256" key="1">
    <source>
        <dbReference type="ARBA" id="ARBA00005872"/>
    </source>
</evidence>
<sequence length="212" mass="23745">MVIQHQRQINKILGNRVAELEKKFKSLEMSGIWSLPGLTYDVSLGYIGKGRDTIILNEQPPESPDTNINSSEKKCNQNQEEPHVLPASQSFVAMEGSELNQTFFPQNDQHQMSCQVSQTVDPGHTNSEECAFFEDTTAITAQDNLNNVLHKLDCKTDKNTELAKVTHCSQTRDDPSSQSFIAGSNMKDVQLSHETETVINRTDTCSNEEENI</sequence>
<dbReference type="EMBL" id="JBBPFD010000004">
    <property type="protein sequence ID" value="KAK7929240.1"/>
    <property type="molecule type" value="Genomic_DNA"/>
</dbReference>
<comment type="similarity">
    <text evidence="1">Belongs to the CCDC149 family.</text>
</comment>
<dbReference type="PANTHER" id="PTHR21682">
    <property type="entry name" value="COILED-COIL DOMAIN-CONTAINING PROTEIN 149"/>
    <property type="match status" value="1"/>
</dbReference>
<accession>A0AAW0PHN9</accession>
<gene>
    <name evidence="3" type="ORF">WMY93_005635</name>
</gene>
<dbReference type="InterPro" id="IPR019179">
    <property type="entry name" value="CC149"/>
</dbReference>
<dbReference type="PANTHER" id="PTHR21682:SF2">
    <property type="entry name" value="COILED-COIL DOMAIN-CONTAINING PROTEIN 149"/>
    <property type="match status" value="1"/>
</dbReference>
<comment type="caution">
    <text evidence="3">The sequence shown here is derived from an EMBL/GenBank/DDBJ whole genome shotgun (WGS) entry which is preliminary data.</text>
</comment>
<keyword evidence="2" id="KW-0175">Coiled coil</keyword>
<dbReference type="Proteomes" id="UP001460270">
    <property type="component" value="Unassembled WGS sequence"/>
</dbReference>